<feature type="transmembrane region" description="Helical" evidence="6">
    <location>
        <begin position="7"/>
        <end position="30"/>
    </location>
</feature>
<evidence type="ECO:0000256" key="3">
    <source>
        <dbReference type="ARBA" id="ARBA00022692"/>
    </source>
</evidence>
<keyword evidence="5 6" id="KW-0472">Membrane</keyword>
<dbReference type="InterPro" id="IPR044991">
    <property type="entry name" value="TET_plant"/>
</dbReference>
<evidence type="ECO:0000256" key="5">
    <source>
        <dbReference type="ARBA" id="ARBA00023136"/>
    </source>
</evidence>
<dbReference type="GO" id="GO:0009734">
    <property type="term" value="P:auxin-activated signaling pathway"/>
    <property type="evidence" value="ECO:0007669"/>
    <property type="project" value="InterPro"/>
</dbReference>
<keyword evidence="3 6" id="KW-0812">Transmembrane</keyword>
<dbReference type="GO" id="GO:0016020">
    <property type="term" value="C:membrane"/>
    <property type="evidence" value="ECO:0007669"/>
    <property type="project" value="UniProtKB-SubCell"/>
</dbReference>
<evidence type="ECO:0000256" key="6">
    <source>
        <dbReference type="SAM" id="Phobius"/>
    </source>
</evidence>
<accession>A0A9J6A2Q2</accession>
<dbReference type="Proteomes" id="UP000824120">
    <property type="component" value="Chromosome 3"/>
</dbReference>
<name>A0A9J6A2Q2_SOLCO</name>
<dbReference type="EMBL" id="JACXVP010000003">
    <property type="protein sequence ID" value="KAG5618391.1"/>
    <property type="molecule type" value="Genomic_DNA"/>
</dbReference>
<dbReference type="PANTHER" id="PTHR32191">
    <property type="entry name" value="TETRASPANIN-8-RELATED"/>
    <property type="match status" value="1"/>
</dbReference>
<feature type="transmembrane region" description="Helical" evidence="6">
    <location>
        <begin position="281"/>
        <end position="307"/>
    </location>
</feature>
<evidence type="ECO:0000256" key="2">
    <source>
        <dbReference type="ARBA" id="ARBA00006840"/>
    </source>
</evidence>
<dbReference type="OrthoDB" id="1311900at2759"/>
<feature type="transmembrane region" description="Helical" evidence="6">
    <location>
        <begin position="221"/>
        <end position="240"/>
    </location>
</feature>
<dbReference type="InterPro" id="IPR018503">
    <property type="entry name" value="Tetraspanin_CS"/>
</dbReference>
<evidence type="ECO:0000256" key="4">
    <source>
        <dbReference type="ARBA" id="ARBA00022989"/>
    </source>
</evidence>
<dbReference type="Pfam" id="PF00335">
    <property type="entry name" value="Tetraspanin"/>
    <property type="match status" value="2"/>
</dbReference>
<dbReference type="AlphaFoldDB" id="A0A9J6A2Q2"/>
<proteinExistence type="inferred from homology"/>
<evidence type="ECO:0000256" key="1">
    <source>
        <dbReference type="ARBA" id="ARBA00004141"/>
    </source>
</evidence>
<sequence>MARVSPNCIFGCAGLVVSLAFIGFSVWLHFSDIPTLCVKVLEKPSLILGLIVLISLGFGLIVAFYPVKFIFWISKISYCLILLGLLYFAVFSILVTNRNVSRTLFGRDGNYSDYLMEKYVMNAEQIKSCLVDFQVCPNIPTGKGAEFYKYSLSPAQLSCCILPAQCTLVLQNDTYWIMPKAGPAVANNDGKNWSTVESELCFNCQSCKTESYNIIKKHWKITSFITLFIVFVCCVDFCALKIKNSATLCQKVLQKPLLILGVCLLVVSILGLVGSLCRVSFVLWIYLFLLFLLIVGLLCFTLFAILVTNKNVSKALSGRGYKEIKSGDYTNWLQKYVVNEENWEEIKSCLVDTKFCQSIPTGKGADFYKYRLSHIQSSCCKPPTSCGLEFHNATYWTMPKAGPAVADDDCKIWSNVQSELCFNCQSCKTSFLDHIKRDWKTCSLVNLGLLLLVLFVYGVGCCAFRNTKSKGK</sequence>
<feature type="transmembrane region" description="Helical" evidence="6">
    <location>
        <begin position="77"/>
        <end position="95"/>
    </location>
</feature>
<evidence type="ECO:0000313" key="7">
    <source>
        <dbReference type="EMBL" id="KAG5618391.1"/>
    </source>
</evidence>
<dbReference type="PROSITE" id="PS00421">
    <property type="entry name" value="TM4_1"/>
    <property type="match status" value="1"/>
</dbReference>
<feature type="transmembrane region" description="Helical" evidence="6">
    <location>
        <begin position="444"/>
        <end position="466"/>
    </location>
</feature>
<dbReference type="InterPro" id="IPR018499">
    <property type="entry name" value="Tetraspanin/Peripherin"/>
</dbReference>
<organism evidence="7 8">
    <name type="scientific">Solanum commersonii</name>
    <name type="common">Commerson's wild potato</name>
    <name type="synonym">Commerson's nightshade</name>
    <dbReference type="NCBI Taxonomy" id="4109"/>
    <lineage>
        <taxon>Eukaryota</taxon>
        <taxon>Viridiplantae</taxon>
        <taxon>Streptophyta</taxon>
        <taxon>Embryophyta</taxon>
        <taxon>Tracheophyta</taxon>
        <taxon>Spermatophyta</taxon>
        <taxon>Magnoliopsida</taxon>
        <taxon>eudicotyledons</taxon>
        <taxon>Gunneridae</taxon>
        <taxon>Pentapetalae</taxon>
        <taxon>asterids</taxon>
        <taxon>lamiids</taxon>
        <taxon>Solanales</taxon>
        <taxon>Solanaceae</taxon>
        <taxon>Solanoideae</taxon>
        <taxon>Solaneae</taxon>
        <taxon>Solanum</taxon>
    </lineage>
</organism>
<evidence type="ECO:0008006" key="9">
    <source>
        <dbReference type="Google" id="ProtNLM"/>
    </source>
</evidence>
<reference evidence="7 8" key="1">
    <citation type="submission" date="2020-09" db="EMBL/GenBank/DDBJ databases">
        <title>De no assembly of potato wild relative species, Solanum commersonii.</title>
        <authorList>
            <person name="Cho K."/>
        </authorList>
    </citation>
    <scope>NUCLEOTIDE SEQUENCE [LARGE SCALE GENOMIC DNA]</scope>
    <source>
        <strain evidence="7">LZ3.2</strain>
        <tissue evidence="7">Leaf</tissue>
    </source>
</reference>
<protein>
    <recommendedName>
        <fullName evidence="9">Tetraspanin-8-like</fullName>
    </recommendedName>
</protein>
<comment type="subcellular location">
    <subcellularLocation>
        <location evidence="1">Membrane</location>
        <topology evidence="1">Multi-pass membrane protein</topology>
    </subcellularLocation>
</comment>
<keyword evidence="8" id="KW-1185">Reference proteome</keyword>
<keyword evidence="4 6" id="KW-1133">Transmembrane helix</keyword>
<feature type="transmembrane region" description="Helical" evidence="6">
    <location>
        <begin position="252"/>
        <end position="275"/>
    </location>
</feature>
<comment type="caution">
    <text evidence="7">The sequence shown here is derived from an EMBL/GenBank/DDBJ whole genome shotgun (WGS) entry which is preliminary data.</text>
</comment>
<feature type="transmembrane region" description="Helical" evidence="6">
    <location>
        <begin position="45"/>
        <end position="65"/>
    </location>
</feature>
<comment type="similarity">
    <text evidence="2">Belongs to the tetraspanin (TM4SF) family.</text>
</comment>
<gene>
    <name evidence="7" type="ORF">H5410_018215</name>
</gene>
<evidence type="ECO:0000313" key="8">
    <source>
        <dbReference type="Proteomes" id="UP000824120"/>
    </source>
</evidence>